<dbReference type="Pfam" id="PF12710">
    <property type="entry name" value="HAD"/>
    <property type="match status" value="1"/>
</dbReference>
<dbReference type="InterPro" id="IPR023214">
    <property type="entry name" value="HAD_sf"/>
</dbReference>
<proteinExistence type="predicted"/>
<dbReference type="NCBIfam" id="TIGR01488">
    <property type="entry name" value="HAD-SF-IB"/>
    <property type="match status" value="1"/>
</dbReference>
<dbReference type="SUPFAM" id="SSF56784">
    <property type="entry name" value="HAD-like"/>
    <property type="match status" value="1"/>
</dbReference>
<dbReference type="PANTHER" id="PTHR43344">
    <property type="entry name" value="PHOSPHOSERINE PHOSPHATASE"/>
    <property type="match status" value="1"/>
</dbReference>
<dbReference type="Gene3D" id="1.20.1440.100">
    <property type="entry name" value="SG protein - dephosphorylation function"/>
    <property type="match status" value="1"/>
</dbReference>
<dbReference type="InterPro" id="IPR036412">
    <property type="entry name" value="HAD-like_sf"/>
</dbReference>
<keyword evidence="1" id="KW-0479">Metal-binding</keyword>
<evidence type="ECO:0000313" key="4">
    <source>
        <dbReference type="EMBL" id="VAW89135.1"/>
    </source>
</evidence>
<evidence type="ECO:0000256" key="3">
    <source>
        <dbReference type="ARBA" id="ARBA00022842"/>
    </source>
</evidence>
<organism evidence="4">
    <name type="scientific">hydrothermal vent metagenome</name>
    <dbReference type="NCBI Taxonomy" id="652676"/>
    <lineage>
        <taxon>unclassified sequences</taxon>
        <taxon>metagenomes</taxon>
        <taxon>ecological metagenomes</taxon>
    </lineage>
</organism>
<keyword evidence="2 4" id="KW-0378">Hydrolase</keyword>
<name>A0A3B0Z6Q1_9ZZZZ</name>
<dbReference type="GO" id="GO:0016787">
    <property type="term" value="F:hydrolase activity"/>
    <property type="evidence" value="ECO:0007669"/>
    <property type="project" value="UniProtKB-KW"/>
</dbReference>
<dbReference type="CDD" id="cd02612">
    <property type="entry name" value="HAD_PGPPase"/>
    <property type="match status" value="1"/>
</dbReference>
<dbReference type="GO" id="GO:0046872">
    <property type="term" value="F:metal ion binding"/>
    <property type="evidence" value="ECO:0007669"/>
    <property type="project" value="UniProtKB-KW"/>
</dbReference>
<dbReference type="InterPro" id="IPR050582">
    <property type="entry name" value="HAD-like_SerB"/>
</dbReference>
<dbReference type="NCBIfam" id="TIGR01490">
    <property type="entry name" value="HAD-SF-IB-hyp1"/>
    <property type="match status" value="1"/>
</dbReference>
<gene>
    <name evidence="4" type="ORF">MNBD_GAMMA18-310</name>
</gene>
<dbReference type="PANTHER" id="PTHR43344:SF13">
    <property type="entry name" value="PHOSPHATASE RV3661-RELATED"/>
    <property type="match status" value="1"/>
</dbReference>
<evidence type="ECO:0000256" key="2">
    <source>
        <dbReference type="ARBA" id="ARBA00022801"/>
    </source>
</evidence>
<accession>A0A3B0Z6Q1</accession>
<dbReference type="EMBL" id="UOFP01000254">
    <property type="protein sequence ID" value="VAW89135.1"/>
    <property type="molecule type" value="Genomic_DNA"/>
</dbReference>
<dbReference type="EC" id="3.1.3.3" evidence="4"/>
<reference evidence="4" key="1">
    <citation type="submission" date="2018-06" db="EMBL/GenBank/DDBJ databases">
        <authorList>
            <person name="Zhirakovskaya E."/>
        </authorList>
    </citation>
    <scope>NUCLEOTIDE SEQUENCE</scope>
</reference>
<dbReference type="InterPro" id="IPR006385">
    <property type="entry name" value="HAD_hydro_SerB1"/>
</dbReference>
<dbReference type="Gene3D" id="3.40.50.1000">
    <property type="entry name" value="HAD superfamily/HAD-like"/>
    <property type="match status" value="1"/>
</dbReference>
<evidence type="ECO:0000256" key="1">
    <source>
        <dbReference type="ARBA" id="ARBA00022723"/>
    </source>
</evidence>
<dbReference type="AlphaFoldDB" id="A0A3B0Z6Q1"/>
<keyword evidence="3" id="KW-0460">Magnesium</keyword>
<sequence>MSIAIFDLDNTLLGGDSDALWGSFISEQGIVDAEFYAKENQRFYDEYQAGKLDIYEFLNFSLKPLSEHSLATLNRLHQQFMQEKIAPIMLPAAKKLLKTHRDQGHLLMIITATNRFVTAPIAKLFEVDVLIATDPEIINNRYSGKVAGTPCFQGGKVERLNQWLKENNRTLGESWFYSDSQNDLPLLEMVNHPVAVDPDPSLAAHAAQRGWPLITLRQGGESQAFQRVLNKP</sequence>
<protein>
    <submittedName>
        <fullName evidence="4">Phosphoserine phosphatase</fullName>
        <ecNumber evidence="4">3.1.3.3</ecNumber>
    </submittedName>
</protein>